<evidence type="ECO:0000313" key="2">
    <source>
        <dbReference type="Proteomes" id="UP001519294"/>
    </source>
</evidence>
<dbReference type="Proteomes" id="UP001519294">
    <property type="component" value="Unassembled WGS sequence"/>
</dbReference>
<name>A0ABS4S4D2_9BACI</name>
<sequence>MTFAVNENDQMQNGVPKTEFEKSLQHISEQVRLMDQQLTIKVENNILLHFQHQQNEIHFIEMMVERMKGGPSYT</sequence>
<reference evidence="1 2" key="1">
    <citation type="submission" date="2021-03" db="EMBL/GenBank/DDBJ databases">
        <title>Genomic Encyclopedia of Type Strains, Phase IV (KMG-IV): sequencing the most valuable type-strain genomes for metagenomic binning, comparative biology and taxonomic classification.</title>
        <authorList>
            <person name="Goeker M."/>
        </authorList>
    </citation>
    <scope>NUCLEOTIDE SEQUENCE [LARGE SCALE GENOMIC DNA]</scope>
    <source>
        <strain evidence="1 2">DSM 25790</strain>
    </source>
</reference>
<dbReference type="RefSeq" id="WP_226370575.1">
    <property type="nucleotide sequence ID" value="NZ_JAGIKX010000001.1"/>
</dbReference>
<comment type="caution">
    <text evidence="1">The sequence shown here is derived from an EMBL/GenBank/DDBJ whole genome shotgun (WGS) entry which is preliminary data.</text>
</comment>
<keyword evidence="2" id="KW-1185">Reference proteome</keyword>
<gene>
    <name evidence="1" type="ORF">J2Z81_000278</name>
</gene>
<organism evidence="1 2">
    <name type="scientific">Virgibacillus alimentarius</name>
    <dbReference type="NCBI Taxonomy" id="698769"/>
    <lineage>
        <taxon>Bacteria</taxon>
        <taxon>Bacillati</taxon>
        <taxon>Bacillota</taxon>
        <taxon>Bacilli</taxon>
        <taxon>Bacillales</taxon>
        <taxon>Bacillaceae</taxon>
        <taxon>Virgibacillus</taxon>
    </lineage>
</organism>
<dbReference type="EMBL" id="JAGIKX010000001">
    <property type="protein sequence ID" value="MBP2256346.1"/>
    <property type="molecule type" value="Genomic_DNA"/>
</dbReference>
<proteinExistence type="predicted"/>
<protein>
    <submittedName>
        <fullName evidence="1">Uncharacterized protein</fullName>
    </submittedName>
</protein>
<evidence type="ECO:0000313" key="1">
    <source>
        <dbReference type="EMBL" id="MBP2256346.1"/>
    </source>
</evidence>
<accession>A0ABS4S4D2</accession>